<reference evidence="2 3" key="1">
    <citation type="submission" date="2021-01" db="EMBL/GenBank/DDBJ databases">
        <title>Streptomyces acididurans sp. nov., isolated from a peat swamp forest soil.</title>
        <authorList>
            <person name="Chantavorakit T."/>
            <person name="Duangmal K."/>
        </authorList>
    </citation>
    <scope>NUCLEOTIDE SEQUENCE [LARGE SCALE GENOMIC DNA]</scope>
    <source>
        <strain evidence="2 3">KK5PA1</strain>
    </source>
</reference>
<feature type="domain" description="SnoaL-like" evidence="1">
    <location>
        <begin position="10"/>
        <end position="142"/>
    </location>
</feature>
<dbReference type="InterPro" id="IPR037401">
    <property type="entry name" value="SnoaL-like"/>
</dbReference>
<dbReference type="InterPro" id="IPR032710">
    <property type="entry name" value="NTF2-like_dom_sf"/>
</dbReference>
<organism evidence="2 3">
    <name type="scientific">Actinacidiphila acididurans</name>
    <dbReference type="NCBI Taxonomy" id="2784346"/>
    <lineage>
        <taxon>Bacteria</taxon>
        <taxon>Bacillati</taxon>
        <taxon>Actinomycetota</taxon>
        <taxon>Actinomycetes</taxon>
        <taxon>Kitasatosporales</taxon>
        <taxon>Streptomycetaceae</taxon>
        <taxon>Actinacidiphila</taxon>
    </lineage>
</organism>
<proteinExistence type="predicted"/>
<gene>
    <name evidence="2" type="ORF">ITX44_07045</name>
</gene>
<dbReference type="Pfam" id="PF13577">
    <property type="entry name" value="SnoaL_4"/>
    <property type="match status" value="1"/>
</dbReference>
<dbReference type="Proteomes" id="UP000749040">
    <property type="component" value="Unassembled WGS sequence"/>
</dbReference>
<dbReference type="RefSeq" id="WP_205356153.1">
    <property type="nucleotide sequence ID" value="NZ_JADKYB010000003.1"/>
</dbReference>
<name>A0ABS2TQP8_9ACTN</name>
<evidence type="ECO:0000313" key="3">
    <source>
        <dbReference type="Proteomes" id="UP000749040"/>
    </source>
</evidence>
<comment type="caution">
    <text evidence="2">The sequence shown here is derived from an EMBL/GenBank/DDBJ whole genome shotgun (WGS) entry which is preliminary data.</text>
</comment>
<keyword evidence="3" id="KW-1185">Reference proteome</keyword>
<dbReference type="CDD" id="cd00531">
    <property type="entry name" value="NTF2_like"/>
    <property type="match status" value="1"/>
</dbReference>
<sequence>MATHAAVSEQEAADRLALRELVDAYAHCADRRDAAGQMALFTQDTRFAVHMDSRSPEPTQDLRGRDSLAPVFDALNAYEATTHFNGQSTVVLDGDTATGETYCLAHHVRTEDGLRTLMIAAIRYLDTFARQDDGRWLFAERRLLVDWTETRPSNP</sequence>
<accession>A0ABS2TQP8</accession>
<dbReference type="Gene3D" id="3.10.450.50">
    <property type="match status" value="1"/>
</dbReference>
<evidence type="ECO:0000313" key="2">
    <source>
        <dbReference type="EMBL" id="MBM9504293.1"/>
    </source>
</evidence>
<dbReference type="SUPFAM" id="SSF54427">
    <property type="entry name" value="NTF2-like"/>
    <property type="match status" value="1"/>
</dbReference>
<dbReference type="EMBL" id="JADKYB010000003">
    <property type="protein sequence ID" value="MBM9504293.1"/>
    <property type="molecule type" value="Genomic_DNA"/>
</dbReference>
<evidence type="ECO:0000259" key="1">
    <source>
        <dbReference type="Pfam" id="PF13577"/>
    </source>
</evidence>
<protein>
    <submittedName>
        <fullName evidence="2">Nuclear transport factor 2 family protein</fullName>
    </submittedName>
</protein>